<comment type="caution">
    <text evidence="1">The sequence shown here is derived from an EMBL/GenBank/DDBJ whole genome shotgun (WGS) entry which is preliminary data.</text>
</comment>
<organism evidence="1 2">
    <name type="scientific">Deinococcus arcticus</name>
    <dbReference type="NCBI Taxonomy" id="2136176"/>
    <lineage>
        <taxon>Bacteria</taxon>
        <taxon>Thermotogati</taxon>
        <taxon>Deinococcota</taxon>
        <taxon>Deinococci</taxon>
        <taxon>Deinococcales</taxon>
        <taxon>Deinococcaceae</taxon>
        <taxon>Deinococcus</taxon>
    </lineage>
</organism>
<dbReference type="AlphaFoldDB" id="A0A2T3W3G8"/>
<name>A0A2T3W3G8_9DEIO</name>
<sequence length="122" mass="13415">MTYPAPLGVVLEVNFAAHQPSGTEQSGFRPALIVAVPDFVAAPRFPGLLVVPFTSRIQHFTGRRAALYPLYQRGCGGLSRDSVALTDQLRYVDQARITGRLGRLTEAEFEPVRQALRGMFVL</sequence>
<dbReference type="PANTHER" id="PTHR33988:SF3">
    <property type="entry name" value="ENDORIBONUCLEASE TOXIN CHPB-RELATED"/>
    <property type="match status" value="1"/>
</dbReference>
<dbReference type="PANTHER" id="PTHR33988">
    <property type="entry name" value="ENDORIBONUCLEASE MAZF-RELATED"/>
    <property type="match status" value="1"/>
</dbReference>
<gene>
    <name evidence="1" type="ORF">C8263_17785</name>
</gene>
<protein>
    <submittedName>
        <fullName evidence="1">Type II toxin-antitoxin system PemK/MazF family toxin</fullName>
    </submittedName>
</protein>
<dbReference type="GO" id="GO:0006402">
    <property type="term" value="P:mRNA catabolic process"/>
    <property type="evidence" value="ECO:0007669"/>
    <property type="project" value="TreeGrafter"/>
</dbReference>
<dbReference type="EMBL" id="PYSV01000031">
    <property type="protein sequence ID" value="PTA66446.1"/>
    <property type="molecule type" value="Genomic_DNA"/>
</dbReference>
<evidence type="ECO:0000313" key="1">
    <source>
        <dbReference type="EMBL" id="PTA66446.1"/>
    </source>
</evidence>
<keyword evidence="2" id="KW-1185">Reference proteome</keyword>
<dbReference type="SUPFAM" id="SSF50118">
    <property type="entry name" value="Cell growth inhibitor/plasmid maintenance toxic component"/>
    <property type="match status" value="1"/>
</dbReference>
<dbReference type="RefSeq" id="WP_107139476.1">
    <property type="nucleotide sequence ID" value="NZ_PYSV01000031.1"/>
</dbReference>
<accession>A0A2T3W3G8</accession>
<dbReference type="OrthoDB" id="9808744at2"/>
<reference evidence="1 2" key="1">
    <citation type="submission" date="2018-03" db="EMBL/GenBank/DDBJ databases">
        <title>Draft genome of Deinococcus sp. OD32.</title>
        <authorList>
            <person name="Wang X.-P."/>
            <person name="Du Z.-J."/>
        </authorList>
    </citation>
    <scope>NUCLEOTIDE SEQUENCE [LARGE SCALE GENOMIC DNA]</scope>
    <source>
        <strain evidence="1 2">OD32</strain>
    </source>
</reference>
<evidence type="ECO:0000313" key="2">
    <source>
        <dbReference type="Proteomes" id="UP000240317"/>
    </source>
</evidence>
<dbReference type="GO" id="GO:0004521">
    <property type="term" value="F:RNA endonuclease activity"/>
    <property type="evidence" value="ECO:0007669"/>
    <property type="project" value="TreeGrafter"/>
</dbReference>
<dbReference type="InterPro" id="IPR003477">
    <property type="entry name" value="PemK-like"/>
</dbReference>
<dbReference type="GO" id="GO:0003677">
    <property type="term" value="F:DNA binding"/>
    <property type="evidence" value="ECO:0007669"/>
    <property type="project" value="InterPro"/>
</dbReference>
<dbReference type="GO" id="GO:0016075">
    <property type="term" value="P:rRNA catabolic process"/>
    <property type="evidence" value="ECO:0007669"/>
    <property type="project" value="TreeGrafter"/>
</dbReference>
<dbReference type="Gene3D" id="2.30.30.110">
    <property type="match status" value="1"/>
</dbReference>
<proteinExistence type="predicted"/>
<dbReference type="Proteomes" id="UP000240317">
    <property type="component" value="Unassembled WGS sequence"/>
</dbReference>
<dbReference type="Pfam" id="PF02452">
    <property type="entry name" value="PemK_toxin"/>
    <property type="match status" value="1"/>
</dbReference>
<dbReference type="InterPro" id="IPR011067">
    <property type="entry name" value="Plasmid_toxin/cell-grow_inhib"/>
</dbReference>